<name>A0AAW4W7M3_9FIRM</name>
<accession>A0AAW4W7M3</accession>
<dbReference type="EMBL" id="JAJEQW010000001">
    <property type="protein sequence ID" value="MCC2240800.1"/>
    <property type="molecule type" value="Genomic_DNA"/>
</dbReference>
<protein>
    <submittedName>
        <fullName evidence="1">Rpn family recombination-promoting nuclease/putative transposase</fullName>
    </submittedName>
</protein>
<reference evidence="1" key="1">
    <citation type="submission" date="2021-10" db="EMBL/GenBank/DDBJ databases">
        <title>Anaerobic single-cell dispensing facilitates the cultivation of human gut bacteria.</title>
        <authorList>
            <person name="Afrizal A."/>
        </authorList>
    </citation>
    <scope>NUCLEOTIDE SEQUENCE</scope>
    <source>
        <strain evidence="1">CLA-AA-H204</strain>
    </source>
</reference>
<dbReference type="RefSeq" id="WP_227709393.1">
    <property type="nucleotide sequence ID" value="NZ_JAJEQW010000001.1"/>
</dbReference>
<organism evidence="1 2">
    <name type="scientific">Roseburia amylophila</name>
    <dbReference type="NCBI Taxonomy" id="2981794"/>
    <lineage>
        <taxon>Bacteria</taxon>
        <taxon>Bacillati</taxon>
        <taxon>Bacillota</taxon>
        <taxon>Clostridia</taxon>
        <taxon>Lachnospirales</taxon>
        <taxon>Lachnospiraceae</taxon>
        <taxon>Roseburia</taxon>
    </lineage>
</organism>
<proteinExistence type="predicted"/>
<evidence type="ECO:0000313" key="1">
    <source>
        <dbReference type="EMBL" id="MCC2240800.1"/>
    </source>
</evidence>
<sequence length="130" mass="15314">MADKDLAEKYLESFSDVFADIYNVLLFRKEILLEEGLEEGPTESIYKVEENNLRNQFRDTVKLYKNGLYKVASFGLENESLIDKNMPIRIMGYDYAVYRVQIDHEEERKYPAITIVLNFSDTEWKNPKSV</sequence>
<dbReference type="AlphaFoldDB" id="A0AAW4W7M3"/>
<dbReference type="Proteomes" id="UP001198893">
    <property type="component" value="Unassembled WGS sequence"/>
</dbReference>
<comment type="caution">
    <text evidence="1">The sequence shown here is derived from an EMBL/GenBank/DDBJ whole genome shotgun (WGS) entry which is preliminary data.</text>
</comment>
<gene>
    <name evidence="1" type="ORF">LKD47_00610</name>
</gene>
<evidence type="ECO:0000313" key="2">
    <source>
        <dbReference type="Proteomes" id="UP001198893"/>
    </source>
</evidence>